<feature type="region of interest" description="Disordered" evidence="1">
    <location>
        <begin position="575"/>
        <end position="622"/>
    </location>
</feature>
<dbReference type="Proteomes" id="UP001284601">
    <property type="component" value="Unassembled WGS sequence"/>
</dbReference>
<dbReference type="InterPro" id="IPR011042">
    <property type="entry name" value="6-blade_b-propeller_TolB-like"/>
</dbReference>
<evidence type="ECO:0000313" key="3">
    <source>
        <dbReference type="EMBL" id="MDW5593834.1"/>
    </source>
</evidence>
<evidence type="ECO:0000256" key="2">
    <source>
        <dbReference type="SAM" id="SignalP"/>
    </source>
</evidence>
<proteinExistence type="predicted"/>
<dbReference type="SUPFAM" id="SSF82171">
    <property type="entry name" value="DPP6 N-terminal domain-like"/>
    <property type="match status" value="1"/>
</dbReference>
<dbReference type="Gene3D" id="2.120.10.30">
    <property type="entry name" value="TolB, C-terminal domain"/>
    <property type="match status" value="1"/>
</dbReference>
<organism evidence="3 4">
    <name type="scientific">Conexibacter stalactiti</name>
    <dbReference type="NCBI Taxonomy" id="1940611"/>
    <lineage>
        <taxon>Bacteria</taxon>
        <taxon>Bacillati</taxon>
        <taxon>Actinomycetota</taxon>
        <taxon>Thermoleophilia</taxon>
        <taxon>Solirubrobacterales</taxon>
        <taxon>Conexibacteraceae</taxon>
        <taxon>Conexibacter</taxon>
    </lineage>
</organism>
<dbReference type="InterPro" id="IPR006311">
    <property type="entry name" value="TAT_signal"/>
</dbReference>
<comment type="caution">
    <text evidence="3">The sequence shown here is derived from an EMBL/GenBank/DDBJ whole genome shotgun (WGS) entry which is preliminary data.</text>
</comment>
<reference evidence="3 4" key="2">
    <citation type="submission" date="2023-10" db="EMBL/GenBank/DDBJ databases">
        <authorList>
            <person name="Han X.F."/>
        </authorList>
    </citation>
    <scope>NUCLEOTIDE SEQUENCE [LARGE SCALE GENOMIC DNA]</scope>
    <source>
        <strain evidence="3 4">KCTC 39840</strain>
    </source>
</reference>
<dbReference type="RefSeq" id="WP_318596093.1">
    <property type="nucleotide sequence ID" value="NZ_JAWSTH010000009.1"/>
</dbReference>
<dbReference type="EMBL" id="JAWSTH010000009">
    <property type="protein sequence ID" value="MDW5593834.1"/>
    <property type="molecule type" value="Genomic_DNA"/>
</dbReference>
<evidence type="ECO:0000313" key="4">
    <source>
        <dbReference type="Proteomes" id="UP001284601"/>
    </source>
</evidence>
<sequence>MRKSNANRGRRGRLATALAATACAGTLASGLPAAAGAEGLPNGRAYEMVTPIEKGGFDITAWTFGGWMVGGSDGERIDYGLYGGIEGGSSSTLGTALLQAKRTPAGWTSSGVLPRLQPGVPYLVGFGQGSVIAETPDLRTVVGSSTQPERPGAIAGKHNLFARDLDGGFSLLAPGSVPYSSFDTPDVPGLSDDGRHIAFESDLQLTPDAQAGVINLYESVDGVVRLAGILPDGSVPAAGTSGAGRAFQRPVSADGSRIFFLDRGTGELYVRIDGQQTIRVSRPYENSEVDRGVAGRASTVYATPDGSKVAFISSGRLTPGAPANDAYLFDVETQRLTNLTATAGHAAAITAVVGLSDDGETVYLNALQLTNSAPVAPTGRSLYVWRAGTVRWISSVRTAQSERPERMSSFVSPGGRLVFHTPATLPGYPMTGANINASRWRVFLYDPAGAGQVRCLSCLPDGRADLVDSSAGSINEGIAKIYPNRRMQGISDDGRRVWFETISALVPEDQNGRLDVYQWEEGELSLISTGRSPADSYLGDASDSGDDVFFYTREQLVPEDTDTLLDVYDARVGGGLPSRVPPQRDRTCPAAGCQGDPAPRPVDREAGSVTDPSDGNAADPIAPADPVPFELIVAKADREARARLGKRGTLALRVDANRATKIAATLRVRSGGRWVAAGSKTVTLRRAGSTTVRLTLSKRARGQLTRARRLTVRVEVRAGGLVRQQQLTVAAPRRAKGTSNG</sequence>
<evidence type="ECO:0000256" key="1">
    <source>
        <dbReference type="SAM" id="MobiDB-lite"/>
    </source>
</evidence>
<feature type="signal peptide" evidence="2">
    <location>
        <begin position="1"/>
        <end position="28"/>
    </location>
</feature>
<keyword evidence="4" id="KW-1185">Reference proteome</keyword>
<keyword evidence="2" id="KW-0732">Signal</keyword>
<gene>
    <name evidence="3" type="ORF">R7226_05785</name>
</gene>
<name>A0ABU4HM92_9ACTN</name>
<protein>
    <recommendedName>
        <fullName evidence="5">WD40 repeat protein</fullName>
    </recommendedName>
</protein>
<feature type="chain" id="PRO_5046433107" description="WD40 repeat protein" evidence="2">
    <location>
        <begin position="29"/>
        <end position="741"/>
    </location>
</feature>
<accession>A0ABU4HM92</accession>
<evidence type="ECO:0008006" key="5">
    <source>
        <dbReference type="Google" id="ProtNLM"/>
    </source>
</evidence>
<dbReference type="PROSITE" id="PS51318">
    <property type="entry name" value="TAT"/>
    <property type="match status" value="1"/>
</dbReference>
<reference evidence="4" key="1">
    <citation type="submission" date="2023-07" db="EMBL/GenBank/DDBJ databases">
        <title>Conexibacter stalactiti sp. nov., isolated from stalactites in a lava cave and emended description of the genus Conexibacter.</title>
        <authorList>
            <person name="Lee S.D."/>
        </authorList>
    </citation>
    <scope>NUCLEOTIDE SEQUENCE [LARGE SCALE GENOMIC DNA]</scope>
    <source>
        <strain evidence="4">KCTC 39840</strain>
    </source>
</reference>